<keyword evidence="2" id="KW-0479">Metal-binding</keyword>
<evidence type="ECO:0000256" key="3">
    <source>
        <dbReference type="ARBA" id="ARBA00022771"/>
    </source>
</evidence>
<keyword evidence="9" id="KW-1185">Reference proteome</keyword>
<feature type="domain" description="Replication protein A OB" evidence="7">
    <location>
        <begin position="512"/>
        <end position="600"/>
    </location>
</feature>
<proteinExistence type="inferred from homology"/>
<dbReference type="SUPFAM" id="SSF50249">
    <property type="entry name" value="Nucleic acid-binding proteins"/>
    <property type="match status" value="2"/>
</dbReference>
<organism evidence="8 9">
    <name type="scientific">Potamilus streckersoni</name>
    <dbReference type="NCBI Taxonomy" id="2493646"/>
    <lineage>
        <taxon>Eukaryota</taxon>
        <taxon>Metazoa</taxon>
        <taxon>Spiralia</taxon>
        <taxon>Lophotrochozoa</taxon>
        <taxon>Mollusca</taxon>
        <taxon>Bivalvia</taxon>
        <taxon>Autobranchia</taxon>
        <taxon>Heteroconchia</taxon>
        <taxon>Palaeoheterodonta</taxon>
        <taxon>Unionida</taxon>
        <taxon>Unionoidea</taxon>
        <taxon>Unionidae</taxon>
        <taxon>Ambleminae</taxon>
        <taxon>Lampsilini</taxon>
        <taxon>Potamilus</taxon>
    </lineage>
</organism>
<dbReference type="InterPro" id="IPR012340">
    <property type="entry name" value="NA-bd_OB-fold"/>
</dbReference>
<evidence type="ECO:0000256" key="6">
    <source>
        <dbReference type="SAM" id="Coils"/>
    </source>
</evidence>
<dbReference type="InterPro" id="IPR027897">
    <property type="entry name" value="DUF4559"/>
</dbReference>
<comment type="similarity">
    <text evidence="1">Belongs to the replication factor A protein 1 family.</text>
</comment>
<evidence type="ECO:0000256" key="4">
    <source>
        <dbReference type="ARBA" id="ARBA00022833"/>
    </source>
</evidence>
<dbReference type="Pfam" id="PF15112">
    <property type="entry name" value="DUF4559"/>
    <property type="match status" value="1"/>
</dbReference>
<keyword evidence="3" id="KW-0863">Zinc-finger</keyword>
<accession>A0AAE0VS44</accession>
<dbReference type="AlphaFoldDB" id="A0AAE0VS44"/>
<dbReference type="FunFam" id="2.40.50.140:FF:000041">
    <property type="entry name" value="Replication protein A subunit"/>
    <property type="match status" value="1"/>
</dbReference>
<dbReference type="PANTHER" id="PTHR35083:SF1">
    <property type="entry name" value="RGD1565685 PROTEIN"/>
    <property type="match status" value="1"/>
</dbReference>
<keyword evidence="6" id="KW-0175">Coiled coil</keyword>
<evidence type="ECO:0000256" key="2">
    <source>
        <dbReference type="ARBA" id="ARBA00022723"/>
    </source>
</evidence>
<evidence type="ECO:0000259" key="7">
    <source>
        <dbReference type="Pfam" id="PF16900"/>
    </source>
</evidence>
<keyword evidence="4" id="KW-0862">Zinc</keyword>
<evidence type="ECO:0000313" key="9">
    <source>
        <dbReference type="Proteomes" id="UP001195483"/>
    </source>
</evidence>
<protein>
    <recommendedName>
        <fullName evidence="7">Replication protein A OB domain-containing protein</fullName>
    </recommendedName>
</protein>
<dbReference type="GO" id="GO:0008270">
    <property type="term" value="F:zinc ion binding"/>
    <property type="evidence" value="ECO:0007669"/>
    <property type="project" value="UniProtKB-KW"/>
</dbReference>
<dbReference type="CDD" id="cd04474">
    <property type="entry name" value="RPA1_DBD_A"/>
    <property type="match status" value="1"/>
</dbReference>
<reference evidence="8" key="1">
    <citation type="journal article" date="2021" name="Genome Biol. Evol.">
        <title>A High-Quality Reference Genome for a Parasitic Bivalve with Doubly Uniparental Inheritance (Bivalvia: Unionida).</title>
        <authorList>
            <person name="Smith C.H."/>
        </authorList>
    </citation>
    <scope>NUCLEOTIDE SEQUENCE</scope>
    <source>
        <strain evidence="8">CHS0354</strain>
    </source>
</reference>
<evidence type="ECO:0000256" key="5">
    <source>
        <dbReference type="ARBA" id="ARBA00023125"/>
    </source>
</evidence>
<sequence length="626" mass="71301">MSTPQRFQDKEYRNWVKCSLALNVMKEGLHGYVDTGVKKLHVDIEQKVTSAIGGPFVGKTCGICTWKNIKKARSNPITWNINCSSSVCDKWLSQILAVHYEPNIHINWKNADMSCWPTDPYEIAKVYMPKGQDRTRNHPQELDAPAVLSLLKYCTWFRTSIPNVQLLSDLIDFRNEVLHSGELKVQDSNKDVWIDRMIQLLSDLNVNDTTVQSELNRIKCEDIDVSFRENEIKALQNLVGSKLAEMTGEIASLQNIQIEQSKETTKHAEEVKKSLQELKKVYDKMESFLSKNSDIDDIEITRNMTEFKKDIHSMQEELSEVKVKVLSLEDQLEKHKEETQLQFKGVGKQISALEEKSGNNMQLIYQRASGGATASSSSDSLCIKSDGPVDDISSLRPYQKRWKIRARVTNKSRITSYKKYGNWGQRINFTFADASGSINAVAFGETVHKFDDLLQEQKIYYVSNATIDPAKTNISGGNSYDMKINDDTNIKLCEEDDSLALPSQIPFNSVMIDKLKPGRLYDVIGVVKDHREKTVRRWNGVEVLIVDQSRKMVPLNLIKKDVENVDLRGNPVVAVKGAWLKNSHGHVYLKMMPSGKLLVNPADIDGADLLRLWFQREGRHIEFEKI</sequence>
<reference evidence="8" key="2">
    <citation type="journal article" date="2021" name="Genome Biol. Evol.">
        <title>Developing a high-quality reference genome for a parasitic bivalve with doubly uniparental inheritance (Bivalvia: Unionida).</title>
        <authorList>
            <person name="Smith C.H."/>
        </authorList>
    </citation>
    <scope>NUCLEOTIDE SEQUENCE</scope>
    <source>
        <strain evidence="8">CHS0354</strain>
        <tissue evidence="8">Mantle</tissue>
    </source>
</reference>
<keyword evidence="5" id="KW-0238">DNA-binding</keyword>
<dbReference type="Gene3D" id="2.40.50.140">
    <property type="entry name" value="Nucleic acid-binding proteins"/>
    <property type="match status" value="2"/>
</dbReference>
<feature type="coiled-coil region" evidence="6">
    <location>
        <begin position="304"/>
        <end position="338"/>
    </location>
</feature>
<dbReference type="InterPro" id="IPR031657">
    <property type="entry name" value="REPA_OB_2"/>
</dbReference>
<name>A0AAE0VS44_9BIVA</name>
<evidence type="ECO:0000256" key="1">
    <source>
        <dbReference type="ARBA" id="ARBA00005690"/>
    </source>
</evidence>
<reference evidence="8" key="3">
    <citation type="submission" date="2023-05" db="EMBL/GenBank/DDBJ databases">
        <authorList>
            <person name="Smith C.H."/>
        </authorList>
    </citation>
    <scope>NUCLEOTIDE SEQUENCE</scope>
    <source>
        <strain evidence="8">CHS0354</strain>
        <tissue evidence="8">Mantle</tissue>
    </source>
</reference>
<gene>
    <name evidence="8" type="ORF">CHS0354_014546</name>
</gene>
<comment type="caution">
    <text evidence="8">The sequence shown here is derived from an EMBL/GenBank/DDBJ whole genome shotgun (WGS) entry which is preliminary data.</text>
</comment>
<dbReference type="Pfam" id="PF16900">
    <property type="entry name" value="REPA_OB_2"/>
    <property type="match status" value="1"/>
</dbReference>
<dbReference type="EMBL" id="JAEAOA010000895">
    <property type="protein sequence ID" value="KAK3588016.1"/>
    <property type="molecule type" value="Genomic_DNA"/>
</dbReference>
<dbReference type="Proteomes" id="UP001195483">
    <property type="component" value="Unassembled WGS sequence"/>
</dbReference>
<dbReference type="PANTHER" id="PTHR35083">
    <property type="entry name" value="RGD1565685 PROTEIN"/>
    <property type="match status" value="1"/>
</dbReference>
<evidence type="ECO:0000313" key="8">
    <source>
        <dbReference type="EMBL" id="KAK3588016.1"/>
    </source>
</evidence>
<dbReference type="GO" id="GO:0003677">
    <property type="term" value="F:DNA binding"/>
    <property type="evidence" value="ECO:0007669"/>
    <property type="project" value="UniProtKB-KW"/>
</dbReference>